<reference evidence="2 3" key="1">
    <citation type="submission" date="2012-05" db="EMBL/GenBank/DDBJ databases">
        <title>Finished chromosome of genome of Oscillatoria sp. PCC 7112.</title>
        <authorList>
            <consortium name="US DOE Joint Genome Institute"/>
            <person name="Gugger M."/>
            <person name="Coursin T."/>
            <person name="Rippka R."/>
            <person name="Tandeau De Marsac N."/>
            <person name="Huntemann M."/>
            <person name="Wei C.-L."/>
            <person name="Han J."/>
            <person name="Detter J.C."/>
            <person name="Han C."/>
            <person name="Tapia R."/>
            <person name="Davenport K."/>
            <person name="Daligault H."/>
            <person name="Erkkila T."/>
            <person name="Gu W."/>
            <person name="Munk A.C.C."/>
            <person name="Teshima H."/>
            <person name="Xu Y."/>
            <person name="Chain P."/>
            <person name="Chen A."/>
            <person name="Krypides N."/>
            <person name="Mavromatis K."/>
            <person name="Markowitz V."/>
            <person name="Szeto E."/>
            <person name="Ivanova N."/>
            <person name="Mikhailova N."/>
            <person name="Ovchinnikova G."/>
            <person name="Pagani I."/>
            <person name="Pati A."/>
            <person name="Goodwin L."/>
            <person name="Peters L."/>
            <person name="Pitluck S."/>
            <person name="Woyke T."/>
            <person name="Kerfeld C."/>
        </authorList>
    </citation>
    <scope>NUCLEOTIDE SEQUENCE [LARGE SCALE GENOMIC DNA]</scope>
    <source>
        <strain evidence="2 3">PCC 7112</strain>
    </source>
</reference>
<gene>
    <name evidence="2" type="ORF">Osc7112_3850</name>
</gene>
<keyword evidence="1" id="KW-1133">Transmembrane helix</keyword>
<dbReference type="RefSeq" id="WP_015177445.1">
    <property type="nucleotide sequence ID" value="NC_019729.1"/>
</dbReference>
<dbReference type="HOGENOM" id="CLU_064054_1_0_3"/>
<keyword evidence="3" id="KW-1185">Reference proteome</keyword>
<dbReference type="Proteomes" id="UP000010478">
    <property type="component" value="Chromosome"/>
</dbReference>
<sequence precursor="true">MWRSPIVLIILALVVGIVGAIALGAYRWHLGTKELRANLEAARLPIKPLTFDAREIADLPQPVQRYFRAAIEDGQPLIAAARVSHEGTFNMSETAEKWSAFTSTQLVITQRPGFDWDGRIAMMPGINAFVHDAYISGEGILHAALLGLVTLADIRGTPEAALGELMRFFAEAAWYPTRLLPSQGVRWEAIDNSSARATLQDGDTPVSLDFRFDEAGLIASIRAEARARTVNGGLVFAPWIGRFWDYKLRDGMRIPLSGEVAWQLPDGSLLPYWRGRITNIAYEFAR</sequence>
<organism evidence="2 3">
    <name type="scientific">Phormidium nigroviride PCC 7112</name>
    <dbReference type="NCBI Taxonomy" id="179408"/>
    <lineage>
        <taxon>Bacteria</taxon>
        <taxon>Bacillati</taxon>
        <taxon>Cyanobacteriota</taxon>
        <taxon>Cyanophyceae</taxon>
        <taxon>Oscillatoriophycideae</taxon>
        <taxon>Oscillatoriales</taxon>
        <taxon>Oscillatoriaceae</taxon>
        <taxon>Phormidium</taxon>
    </lineage>
</organism>
<accession>K9VL20</accession>
<evidence type="ECO:0000313" key="3">
    <source>
        <dbReference type="Proteomes" id="UP000010478"/>
    </source>
</evidence>
<dbReference type="EMBL" id="CP003614">
    <property type="protein sequence ID" value="AFZ08192.1"/>
    <property type="molecule type" value="Genomic_DNA"/>
</dbReference>
<evidence type="ECO:0000256" key="1">
    <source>
        <dbReference type="SAM" id="Phobius"/>
    </source>
</evidence>
<dbReference type="InterPro" id="IPR054213">
    <property type="entry name" value="DUF6920"/>
</dbReference>
<dbReference type="AlphaFoldDB" id="K9VL20"/>
<dbReference type="STRING" id="179408.Osc7112_3850"/>
<protein>
    <submittedName>
        <fullName evidence="2">Uncharacterized protein</fullName>
    </submittedName>
</protein>
<keyword evidence="1" id="KW-0812">Transmembrane</keyword>
<dbReference type="eggNOG" id="ENOG502ZA6T">
    <property type="taxonomic scope" value="Bacteria"/>
</dbReference>
<name>K9VL20_9CYAN</name>
<dbReference type="OrthoDB" id="9786534at2"/>
<dbReference type="KEGG" id="oni:Osc7112_3850"/>
<keyword evidence="1" id="KW-0472">Membrane</keyword>
<proteinExistence type="predicted"/>
<dbReference type="Pfam" id="PF21900">
    <property type="entry name" value="DUF6920"/>
    <property type="match status" value="1"/>
</dbReference>
<evidence type="ECO:0000313" key="2">
    <source>
        <dbReference type="EMBL" id="AFZ08192.1"/>
    </source>
</evidence>
<dbReference type="PATRIC" id="fig|179408.3.peg.4748"/>
<feature type="transmembrane region" description="Helical" evidence="1">
    <location>
        <begin position="6"/>
        <end position="26"/>
    </location>
</feature>